<dbReference type="STRING" id="37928.SAMN04489742_4064"/>
<accession>A0A1H1GGK9</accession>
<name>A0A1H1GGK9_9MICC</name>
<dbReference type="InterPro" id="IPR000639">
    <property type="entry name" value="Epox_hydrolase-like"/>
</dbReference>
<dbReference type="PANTHER" id="PTHR43798">
    <property type="entry name" value="MONOACYLGLYCEROL LIPASE"/>
    <property type="match status" value="1"/>
</dbReference>
<dbReference type="GO" id="GO:0016020">
    <property type="term" value="C:membrane"/>
    <property type="evidence" value="ECO:0007669"/>
    <property type="project" value="TreeGrafter"/>
</dbReference>
<dbReference type="InterPro" id="IPR029058">
    <property type="entry name" value="AB_hydrolase_fold"/>
</dbReference>
<evidence type="ECO:0000313" key="3">
    <source>
        <dbReference type="Proteomes" id="UP000181917"/>
    </source>
</evidence>
<evidence type="ECO:0000259" key="1">
    <source>
        <dbReference type="Pfam" id="PF12146"/>
    </source>
</evidence>
<dbReference type="EMBL" id="FNKH01000002">
    <property type="protein sequence ID" value="SDR12203.1"/>
    <property type="molecule type" value="Genomic_DNA"/>
</dbReference>
<reference evidence="2 3" key="1">
    <citation type="submission" date="2016-10" db="EMBL/GenBank/DDBJ databases">
        <authorList>
            <person name="de Groot N.N."/>
        </authorList>
    </citation>
    <scope>NUCLEOTIDE SEQUENCE [LARGE SCALE GENOMIC DNA]</scope>
    <source>
        <strain evidence="2 3">DSM 20117</strain>
    </source>
</reference>
<dbReference type="Pfam" id="PF12146">
    <property type="entry name" value="Hydrolase_4"/>
    <property type="match status" value="1"/>
</dbReference>
<protein>
    <submittedName>
        <fullName evidence="2">Pimeloyl-ACP methyl ester carboxylesterase</fullName>
    </submittedName>
</protein>
<keyword evidence="3" id="KW-1185">Reference proteome</keyword>
<dbReference type="Proteomes" id="UP000181917">
    <property type="component" value="Unassembled WGS sequence"/>
</dbReference>
<dbReference type="PRINTS" id="PR00111">
    <property type="entry name" value="ABHYDROLASE"/>
</dbReference>
<dbReference type="InterPro" id="IPR050266">
    <property type="entry name" value="AB_hydrolase_sf"/>
</dbReference>
<dbReference type="GO" id="GO:0003824">
    <property type="term" value="F:catalytic activity"/>
    <property type="evidence" value="ECO:0007669"/>
    <property type="project" value="InterPro"/>
</dbReference>
<organism evidence="2 3">
    <name type="scientific">Crystallibacter crystallopoietes</name>
    <dbReference type="NCBI Taxonomy" id="37928"/>
    <lineage>
        <taxon>Bacteria</taxon>
        <taxon>Bacillati</taxon>
        <taxon>Actinomycetota</taxon>
        <taxon>Actinomycetes</taxon>
        <taxon>Micrococcales</taxon>
        <taxon>Micrococcaceae</taxon>
        <taxon>Crystallibacter</taxon>
    </lineage>
</organism>
<dbReference type="RefSeq" id="WP_074702279.1">
    <property type="nucleotide sequence ID" value="NZ_CP018863.1"/>
</dbReference>
<dbReference type="PANTHER" id="PTHR43798:SF33">
    <property type="entry name" value="HYDROLASE, PUTATIVE (AFU_ORTHOLOGUE AFUA_2G14860)-RELATED"/>
    <property type="match status" value="1"/>
</dbReference>
<dbReference type="KEGG" id="acry:AC20117_19060"/>
<dbReference type="InterPro" id="IPR000073">
    <property type="entry name" value="AB_hydrolase_1"/>
</dbReference>
<dbReference type="PRINTS" id="PR00412">
    <property type="entry name" value="EPOXHYDRLASE"/>
</dbReference>
<dbReference type="SUPFAM" id="SSF53474">
    <property type="entry name" value="alpha/beta-Hydrolases"/>
    <property type="match status" value="1"/>
</dbReference>
<dbReference type="Gene3D" id="3.40.50.1820">
    <property type="entry name" value="alpha/beta hydrolase"/>
    <property type="match status" value="1"/>
</dbReference>
<sequence length="293" mass="31962">MPATKDRAVRRALDLDSGEVAYWEYPAQTPNGKSDILVVHGFRGDHHGLELVAQSLPGQRIISPDLPGFGASAPFSGRLHSVESYAHFVADFAAALELGPDTVILGHSFGSIIVSHLLAGQPGSFRAAVLINPISEPALKGPKAVASRLAEFYYFLAAKLPEKPGMRLLQHPVIVRVMSIMMAKTRDRQLRRYIHGQHDAYFSAFANRDVVLEAFRASISHDVLEVAPRLELPVLLIAGRKDDLGSVDSQQQLAAQLPDSHLEMIDGVGHLIHYEAPDVAAAMISEFLEGLER</sequence>
<dbReference type="AlphaFoldDB" id="A0A1H1GGK9"/>
<proteinExistence type="predicted"/>
<gene>
    <name evidence="2" type="ORF">SAMN04489742_4064</name>
</gene>
<evidence type="ECO:0000313" key="2">
    <source>
        <dbReference type="EMBL" id="SDR12203.1"/>
    </source>
</evidence>
<feature type="domain" description="Serine aminopeptidase S33" evidence="1">
    <location>
        <begin position="35"/>
        <end position="275"/>
    </location>
</feature>
<dbReference type="InterPro" id="IPR022742">
    <property type="entry name" value="Hydrolase_4"/>
</dbReference>
<dbReference type="OrthoDB" id="5195507at2"/>